<dbReference type="Proteomes" id="UP001054889">
    <property type="component" value="Unassembled WGS sequence"/>
</dbReference>
<reference evidence="2" key="2">
    <citation type="submission" date="2021-12" db="EMBL/GenBank/DDBJ databases">
        <title>Resequencing data analysis of finger millet.</title>
        <authorList>
            <person name="Hatakeyama M."/>
            <person name="Aluri S."/>
            <person name="Balachadran M.T."/>
            <person name="Sivarajan S.R."/>
            <person name="Poveda L."/>
            <person name="Shimizu-Inatsugi R."/>
            <person name="Schlapbach R."/>
            <person name="Sreeman S.M."/>
            <person name="Shimizu K.K."/>
        </authorList>
    </citation>
    <scope>NUCLEOTIDE SEQUENCE</scope>
</reference>
<accession>A0AAV5G3W0</accession>
<evidence type="ECO:0000313" key="3">
    <source>
        <dbReference type="Proteomes" id="UP001054889"/>
    </source>
</evidence>
<feature type="region of interest" description="Disordered" evidence="1">
    <location>
        <begin position="63"/>
        <end position="88"/>
    </location>
</feature>
<evidence type="ECO:0000313" key="2">
    <source>
        <dbReference type="EMBL" id="GJN41403.1"/>
    </source>
</evidence>
<proteinExistence type="predicted"/>
<keyword evidence="3" id="KW-1185">Reference proteome</keyword>
<reference evidence="2" key="1">
    <citation type="journal article" date="2018" name="DNA Res.">
        <title>Multiple hybrid de novo genome assembly of finger millet, an orphan allotetraploid crop.</title>
        <authorList>
            <person name="Hatakeyama M."/>
            <person name="Aluri S."/>
            <person name="Balachadran M.T."/>
            <person name="Sivarajan S.R."/>
            <person name="Patrignani A."/>
            <person name="Gruter S."/>
            <person name="Poveda L."/>
            <person name="Shimizu-Inatsugi R."/>
            <person name="Baeten J."/>
            <person name="Francoijs K.J."/>
            <person name="Nataraja K.N."/>
            <person name="Reddy Y.A.N."/>
            <person name="Phadnis S."/>
            <person name="Ravikumar R.L."/>
            <person name="Schlapbach R."/>
            <person name="Sreeman S.M."/>
            <person name="Shimizu K.K."/>
        </authorList>
    </citation>
    <scope>NUCLEOTIDE SEQUENCE</scope>
</reference>
<comment type="caution">
    <text evidence="2">The sequence shown here is derived from an EMBL/GenBank/DDBJ whole genome shotgun (WGS) entry which is preliminary data.</text>
</comment>
<name>A0AAV5G3W0_ELECO</name>
<sequence>MTVRWTRATGFTSIQLPYENSAMTVLSWPIICTYVWPQRPEHGSPIYMTIPLVLGQSFADSSPPTFKPPSTGRGIIGNLPGSSSGTGKHYESTSTAFYRVKNTIPNISDAQVVAAFQRGPRDDDLIKKIGRLDAAGGLSAKELFTMADKYAAGNSALFQVCQYKEEAPRNHN</sequence>
<dbReference type="EMBL" id="BQKI01000326">
    <property type="protein sequence ID" value="GJN41403.1"/>
    <property type="molecule type" value="Genomic_DNA"/>
</dbReference>
<gene>
    <name evidence="2" type="primary">gn00775</name>
    <name evidence="2" type="ORF">PR202_gn00775</name>
</gene>
<organism evidence="2 3">
    <name type="scientific">Eleusine coracana subsp. coracana</name>
    <dbReference type="NCBI Taxonomy" id="191504"/>
    <lineage>
        <taxon>Eukaryota</taxon>
        <taxon>Viridiplantae</taxon>
        <taxon>Streptophyta</taxon>
        <taxon>Embryophyta</taxon>
        <taxon>Tracheophyta</taxon>
        <taxon>Spermatophyta</taxon>
        <taxon>Magnoliopsida</taxon>
        <taxon>Liliopsida</taxon>
        <taxon>Poales</taxon>
        <taxon>Poaceae</taxon>
        <taxon>PACMAD clade</taxon>
        <taxon>Chloridoideae</taxon>
        <taxon>Cynodonteae</taxon>
        <taxon>Eleusininae</taxon>
        <taxon>Eleusine</taxon>
    </lineage>
</organism>
<protein>
    <submittedName>
        <fullName evidence="2">Uncharacterized protein</fullName>
    </submittedName>
</protein>
<dbReference type="AlphaFoldDB" id="A0AAV5G3W0"/>
<evidence type="ECO:0000256" key="1">
    <source>
        <dbReference type="SAM" id="MobiDB-lite"/>
    </source>
</evidence>